<feature type="transmembrane region" description="Helical" evidence="1">
    <location>
        <begin position="56"/>
        <end position="76"/>
    </location>
</feature>
<dbReference type="RefSeq" id="WP_058398784.1">
    <property type="nucleotide sequence ID" value="NZ_RBQC01000087.1"/>
</dbReference>
<evidence type="ECO:0000313" key="3">
    <source>
        <dbReference type="Proteomes" id="UP000268056"/>
    </source>
</evidence>
<name>A0A3M3YY76_9PSED</name>
<accession>A0A3M3YY76</accession>
<comment type="caution">
    <text evidence="2">The sequence shown here is derived from an EMBL/GenBank/DDBJ whole genome shotgun (WGS) entry which is preliminary data.</text>
</comment>
<evidence type="ECO:0000313" key="2">
    <source>
        <dbReference type="EMBL" id="RMO87490.1"/>
    </source>
</evidence>
<protein>
    <submittedName>
        <fullName evidence="2">Uncharacterized protein</fullName>
    </submittedName>
</protein>
<sequence>MSNKRKQIESQRLAIANRWYWRWLPNRNWQAIMFVGFGTAAMILLVSWARGLPSDLNIRAAVVAILWLLFTALVYARDRALAQLSR</sequence>
<organism evidence="2 3">
    <name type="scientific">Pseudomonas syringae pv. tagetis</name>
    <dbReference type="NCBI Taxonomy" id="129140"/>
    <lineage>
        <taxon>Bacteria</taxon>
        <taxon>Pseudomonadati</taxon>
        <taxon>Pseudomonadota</taxon>
        <taxon>Gammaproteobacteria</taxon>
        <taxon>Pseudomonadales</taxon>
        <taxon>Pseudomonadaceae</taxon>
        <taxon>Pseudomonas</taxon>
    </lineage>
</organism>
<gene>
    <name evidence="2" type="ORF">ALQ32_200210</name>
</gene>
<reference evidence="2 3" key="1">
    <citation type="submission" date="2018-08" db="EMBL/GenBank/DDBJ databases">
        <title>Recombination of ecologically and evolutionarily significant loci maintains genetic cohesion in the Pseudomonas syringae species complex.</title>
        <authorList>
            <person name="Dillon M."/>
            <person name="Thakur S."/>
            <person name="Almeida R.N.D."/>
            <person name="Weir B.S."/>
            <person name="Guttman D.S."/>
        </authorList>
    </citation>
    <scope>NUCLEOTIDE SEQUENCE [LARGE SCALE GENOMIC DNA]</scope>
    <source>
        <strain evidence="2 3">ICMP 4092</strain>
    </source>
</reference>
<dbReference type="AlphaFoldDB" id="A0A3M3YY76"/>
<evidence type="ECO:0000256" key="1">
    <source>
        <dbReference type="SAM" id="Phobius"/>
    </source>
</evidence>
<keyword evidence="1" id="KW-1133">Transmembrane helix</keyword>
<dbReference type="Proteomes" id="UP000268056">
    <property type="component" value="Unassembled WGS sequence"/>
</dbReference>
<proteinExistence type="predicted"/>
<feature type="transmembrane region" description="Helical" evidence="1">
    <location>
        <begin position="31"/>
        <end position="50"/>
    </location>
</feature>
<keyword evidence="1" id="KW-0812">Transmembrane</keyword>
<keyword evidence="1" id="KW-0472">Membrane</keyword>
<dbReference type="EMBL" id="RBQC01000087">
    <property type="protein sequence ID" value="RMO87490.1"/>
    <property type="molecule type" value="Genomic_DNA"/>
</dbReference>